<reference evidence="7" key="2">
    <citation type="journal article" date="2021" name="PeerJ">
        <title>Extensive microbial diversity within the chicken gut microbiome revealed by metagenomics and culture.</title>
        <authorList>
            <person name="Gilroy R."/>
            <person name="Ravi A."/>
            <person name="Getino M."/>
            <person name="Pursley I."/>
            <person name="Horton D.L."/>
            <person name="Alikhan N.F."/>
            <person name="Baker D."/>
            <person name="Gharbi K."/>
            <person name="Hall N."/>
            <person name="Watson M."/>
            <person name="Adriaenssens E.M."/>
            <person name="Foster-Nyarko E."/>
            <person name="Jarju S."/>
            <person name="Secka A."/>
            <person name="Antonio M."/>
            <person name="Oren A."/>
            <person name="Chaudhuri R.R."/>
            <person name="La Ragione R."/>
            <person name="Hildebrand F."/>
            <person name="Pallen M.J."/>
        </authorList>
    </citation>
    <scope>NUCLEOTIDE SEQUENCE</scope>
    <source>
        <strain evidence="7">ChiHcec3-11533</strain>
    </source>
</reference>
<feature type="transmembrane region" description="Helical" evidence="6">
    <location>
        <begin position="208"/>
        <end position="228"/>
    </location>
</feature>
<dbReference type="PANTHER" id="PTHR30482:SF10">
    <property type="entry name" value="HIGH-AFFINITY BRANCHED-CHAIN AMINO ACID TRANSPORT PROTEIN BRAE"/>
    <property type="match status" value="1"/>
</dbReference>
<feature type="transmembrane region" description="Helical" evidence="6">
    <location>
        <begin position="43"/>
        <end position="60"/>
    </location>
</feature>
<dbReference type="EMBL" id="DVMU01000209">
    <property type="protein sequence ID" value="HIU34868.1"/>
    <property type="molecule type" value="Genomic_DNA"/>
</dbReference>
<dbReference type="AlphaFoldDB" id="A0A9D1ICT7"/>
<feature type="transmembrane region" description="Helical" evidence="6">
    <location>
        <begin position="97"/>
        <end position="119"/>
    </location>
</feature>
<dbReference type="InterPro" id="IPR043428">
    <property type="entry name" value="LivM-like"/>
</dbReference>
<evidence type="ECO:0000313" key="8">
    <source>
        <dbReference type="Proteomes" id="UP000824072"/>
    </source>
</evidence>
<keyword evidence="2" id="KW-1003">Cell membrane</keyword>
<proteinExistence type="predicted"/>
<accession>A0A9D1ICT7</accession>
<gene>
    <name evidence="7" type="ORF">IAB02_09910</name>
</gene>
<dbReference type="GO" id="GO:0015658">
    <property type="term" value="F:branched-chain amino acid transmembrane transporter activity"/>
    <property type="evidence" value="ECO:0007669"/>
    <property type="project" value="InterPro"/>
</dbReference>
<organism evidence="7 8">
    <name type="scientific">Candidatus Pullichristensenella excrementigallinarum</name>
    <dbReference type="NCBI Taxonomy" id="2840907"/>
    <lineage>
        <taxon>Bacteria</taxon>
        <taxon>Bacillati</taxon>
        <taxon>Bacillota</taxon>
        <taxon>Clostridia</taxon>
        <taxon>Candidatus Pullichristensenella</taxon>
    </lineage>
</organism>
<protein>
    <submittedName>
        <fullName evidence="7">Branched-chain amino acid ABC transporter permease</fullName>
    </submittedName>
</protein>
<feature type="transmembrane region" description="Helical" evidence="6">
    <location>
        <begin position="163"/>
        <end position="181"/>
    </location>
</feature>
<feature type="transmembrane region" description="Helical" evidence="6">
    <location>
        <begin position="248"/>
        <end position="273"/>
    </location>
</feature>
<feature type="transmembrane region" description="Helical" evidence="6">
    <location>
        <begin position="67"/>
        <end position="85"/>
    </location>
</feature>
<comment type="subcellular location">
    <subcellularLocation>
        <location evidence="1">Cell membrane</location>
        <topology evidence="1">Multi-pass membrane protein</topology>
    </subcellularLocation>
</comment>
<keyword evidence="3 6" id="KW-0812">Transmembrane</keyword>
<dbReference type="InterPro" id="IPR001851">
    <property type="entry name" value="ABC_transp_permease"/>
</dbReference>
<keyword evidence="4 6" id="KW-1133">Transmembrane helix</keyword>
<evidence type="ECO:0000256" key="4">
    <source>
        <dbReference type="ARBA" id="ARBA00022989"/>
    </source>
</evidence>
<name>A0A9D1ICT7_9FIRM</name>
<dbReference type="CDD" id="cd06581">
    <property type="entry name" value="TM_PBP1_LivM_like"/>
    <property type="match status" value="1"/>
</dbReference>
<sequence>MQRRLFKTTGSRYALNFVAVLITFVALTLVSRFDLMNRYTLDILVQIGFNIILAVSLNLAAGFLGQLPLGHAGFMSVGAYAAALFSKGVDLPVALEFPLAVLVGALTAFVFGVIIGLPALRLHGDYLAIITLGFSEIIRVVIQNLEFTGGAMGLRSIPKYSDVPWTLFWVIVTIFLINNLIRSRHGRAILSIREDEIASEASGISTTYYKVVAFAISAAFAGVAGALYAHYLRILDPAQFGFTKSAEILVMVVLGGMGSLIGSVISASVLTLLPELLRGFSEYRMIVYALVLILVMIFKPSGLFGRYDFSLGGTIDSFFAGIRKKLLGKGKEGR</sequence>
<comment type="caution">
    <text evidence="7">The sequence shown here is derived from an EMBL/GenBank/DDBJ whole genome shotgun (WGS) entry which is preliminary data.</text>
</comment>
<evidence type="ECO:0000313" key="7">
    <source>
        <dbReference type="EMBL" id="HIU34868.1"/>
    </source>
</evidence>
<evidence type="ECO:0000256" key="6">
    <source>
        <dbReference type="SAM" id="Phobius"/>
    </source>
</evidence>
<keyword evidence="5 6" id="KW-0472">Membrane</keyword>
<dbReference type="Pfam" id="PF02653">
    <property type="entry name" value="BPD_transp_2"/>
    <property type="match status" value="1"/>
</dbReference>
<dbReference type="GO" id="GO:0005886">
    <property type="term" value="C:plasma membrane"/>
    <property type="evidence" value="ECO:0007669"/>
    <property type="project" value="UniProtKB-SubCell"/>
</dbReference>
<evidence type="ECO:0000256" key="1">
    <source>
        <dbReference type="ARBA" id="ARBA00004651"/>
    </source>
</evidence>
<dbReference type="PANTHER" id="PTHR30482">
    <property type="entry name" value="HIGH-AFFINITY BRANCHED-CHAIN AMINO ACID TRANSPORT SYSTEM PERMEASE"/>
    <property type="match status" value="1"/>
</dbReference>
<dbReference type="Proteomes" id="UP000824072">
    <property type="component" value="Unassembled WGS sequence"/>
</dbReference>
<reference evidence="7" key="1">
    <citation type="submission" date="2020-10" db="EMBL/GenBank/DDBJ databases">
        <authorList>
            <person name="Gilroy R."/>
        </authorList>
    </citation>
    <scope>NUCLEOTIDE SEQUENCE</scope>
    <source>
        <strain evidence="7">ChiHcec3-11533</strain>
    </source>
</reference>
<evidence type="ECO:0000256" key="5">
    <source>
        <dbReference type="ARBA" id="ARBA00023136"/>
    </source>
</evidence>
<feature type="transmembrane region" description="Helical" evidence="6">
    <location>
        <begin position="285"/>
        <end position="304"/>
    </location>
</feature>
<feature type="transmembrane region" description="Helical" evidence="6">
    <location>
        <begin position="126"/>
        <end position="143"/>
    </location>
</feature>
<evidence type="ECO:0000256" key="3">
    <source>
        <dbReference type="ARBA" id="ARBA00022692"/>
    </source>
</evidence>
<evidence type="ECO:0000256" key="2">
    <source>
        <dbReference type="ARBA" id="ARBA00022475"/>
    </source>
</evidence>
<feature type="transmembrane region" description="Helical" evidence="6">
    <location>
        <begin position="12"/>
        <end position="31"/>
    </location>
</feature>